<evidence type="ECO:0000313" key="3">
    <source>
        <dbReference type="EMBL" id="HEH34819.1"/>
    </source>
</evidence>
<dbReference type="AlphaFoldDB" id="A0A7J2TGG9"/>
<evidence type="ECO:0000259" key="2">
    <source>
        <dbReference type="PROSITE" id="PS51898"/>
    </source>
</evidence>
<comment type="caution">
    <text evidence="3">The sequence shown here is derived from an EMBL/GenBank/DDBJ whole genome shotgun (WGS) entry which is preliminary data.</text>
</comment>
<dbReference type="GO" id="GO:0015074">
    <property type="term" value="P:DNA integration"/>
    <property type="evidence" value="ECO:0007669"/>
    <property type="project" value="InterPro"/>
</dbReference>
<dbReference type="PROSITE" id="PS51898">
    <property type="entry name" value="TYR_RECOMBINASE"/>
    <property type="match status" value="1"/>
</dbReference>
<evidence type="ECO:0000256" key="1">
    <source>
        <dbReference type="ARBA" id="ARBA00023172"/>
    </source>
</evidence>
<keyword evidence="1" id="KW-0233">DNA recombination</keyword>
<gene>
    <name evidence="3" type="ORF">ENP88_01405</name>
</gene>
<dbReference type="InterPro" id="IPR011010">
    <property type="entry name" value="DNA_brk_join_enz"/>
</dbReference>
<dbReference type="EMBL" id="DSLA01000025">
    <property type="protein sequence ID" value="HEH34819.1"/>
    <property type="molecule type" value="Genomic_DNA"/>
</dbReference>
<protein>
    <submittedName>
        <fullName evidence="3">Site-specific integrase</fullName>
    </submittedName>
</protein>
<dbReference type="GO" id="GO:0003677">
    <property type="term" value="F:DNA binding"/>
    <property type="evidence" value="ECO:0007669"/>
    <property type="project" value="InterPro"/>
</dbReference>
<organism evidence="3">
    <name type="scientific">Archaeoglobus fulgidus</name>
    <dbReference type="NCBI Taxonomy" id="2234"/>
    <lineage>
        <taxon>Archaea</taxon>
        <taxon>Methanobacteriati</taxon>
        <taxon>Methanobacteriota</taxon>
        <taxon>Archaeoglobi</taxon>
        <taxon>Archaeoglobales</taxon>
        <taxon>Archaeoglobaceae</taxon>
        <taxon>Archaeoglobus</taxon>
    </lineage>
</organism>
<accession>A0A7J2TGG9</accession>
<dbReference type="SUPFAM" id="SSF56349">
    <property type="entry name" value="DNA breaking-rejoining enzymes"/>
    <property type="match status" value="1"/>
</dbReference>
<name>A0A7J2TGG9_ARCFL</name>
<reference evidence="3" key="1">
    <citation type="journal article" date="2020" name="mSystems">
        <title>Genome- and Community-Level Interaction Insights into Carbon Utilization and Element Cycling Functions of Hydrothermarchaeota in Hydrothermal Sediment.</title>
        <authorList>
            <person name="Zhou Z."/>
            <person name="Liu Y."/>
            <person name="Xu W."/>
            <person name="Pan J."/>
            <person name="Luo Z.H."/>
            <person name="Li M."/>
        </authorList>
    </citation>
    <scope>NUCLEOTIDE SEQUENCE [LARGE SCALE GENOMIC DNA]</scope>
    <source>
        <strain evidence="3">SpSt-26</strain>
    </source>
</reference>
<dbReference type="Gene3D" id="1.10.443.10">
    <property type="entry name" value="Intergrase catalytic core"/>
    <property type="match status" value="1"/>
</dbReference>
<dbReference type="InterPro" id="IPR002104">
    <property type="entry name" value="Integrase_catalytic"/>
</dbReference>
<dbReference type="Pfam" id="PF00589">
    <property type="entry name" value="Phage_integrase"/>
    <property type="match status" value="1"/>
</dbReference>
<dbReference type="InterPro" id="IPR013762">
    <property type="entry name" value="Integrase-like_cat_sf"/>
</dbReference>
<sequence>MLDLRDKAIVLLLPKTGIRRGELLRIDVDDINWNDCLIREGSKTVHNIASEEWNVAGIHQGAQR</sequence>
<dbReference type="GO" id="GO:0006310">
    <property type="term" value="P:DNA recombination"/>
    <property type="evidence" value="ECO:0007669"/>
    <property type="project" value="UniProtKB-KW"/>
</dbReference>
<proteinExistence type="predicted"/>
<feature type="domain" description="Tyr recombinase" evidence="2">
    <location>
        <begin position="1"/>
        <end position="64"/>
    </location>
</feature>